<name>A0ABW0NEL9_9BURK</name>
<evidence type="ECO:0000313" key="3">
    <source>
        <dbReference type="Proteomes" id="UP001596037"/>
    </source>
</evidence>
<dbReference type="EMBL" id="JBHSMF010000006">
    <property type="protein sequence ID" value="MFC5497379.1"/>
    <property type="molecule type" value="Genomic_DNA"/>
</dbReference>
<feature type="compositionally biased region" description="Basic and acidic residues" evidence="1">
    <location>
        <begin position="44"/>
        <end position="55"/>
    </location>
</feature>
<feature type="compositionally biased region" description="Polar residues" evidence="1">
    <location>
        <begin position="18"/>
        <end position="35"/>
    </location>
</feature>
<dbReference type="RefSeq" id="WP_376849426.1">
    <property type="nucleotide sequence ID" value="NZ_JBHSMF010000006.1"/>
</dbReference>
<evidence type="ECO:0000313" key="2">
    <source>
        <dbReference type="EMBL" id="MFC5497379.1"/>
    </source>
</evidence>
<evidence type="ECO:0000256" key="1">
    <source>
        <dbReference type="SAM" id="MobiDB-lite"/>
    </source>
</evidence>
<keyword evidence="3" id="KW-1185">Reference proteome</keyword>
<comment type="caution">
    <text evidence="2">The sequence shown here is derived from an EMBL/GenBank/DDBJ whole genome shotgun (WGS) entry which is preliminary data.</text>
</comment>
<organism evidence="2 3">
    <name type="scientific">Caenimonas terrae</name>
    <dbReference type="NCBI Taxonomy" id="696074"/>
    <lineage>
        <taxon>Bacteria</taxon>
        <taxon>Pseudomonadati</taxon>
        <taxon>Pseudomonadota</taxon>
        <taxon>Betaproteobacteria</taxon>
        <taxon>Burkholderiales</taxon>
        <taxon>Comamonadaceae</taxon>
        <taxon>Caenimonas</taxon>
    </lineage>
</organism>
<feature type="region of interest" description="Disordered" evidence="1">
    <location>
        <begin position="1"/>
        <end position="73"/>
    </location>
</feature>
<accession>A0ABW0NEL9</accession>
<dbReference type="Proteomes" id="UP001596037">
    <property type="component" value="Unassembled WGS sequence"/>
</dbReference>
<protein>
    <submittedName>
        <fullName evidence="2">Uncharacterized protein</fullName>
    </submittedName>
</protein>
<reference evidence="3" key="1">
    <citation type="journal article" date="2019" name="Int. J. Syst. Evol. Microbiol.">
        <title>The Global Catalogue of Microorganisms (GCM) 10K type strain sequencing project: providing services to taxonomists for standard genome sequencing and annotation.</title>
        <authorList>
            <consortium name="The Broad Institute Genomics Platform"/>
            <consortium name="The Broad Institute Genome Sequencing Center for Infectious Disease"/>
            <person name="Wu L."/>
            <person name="Ma J."/>
        </authorList>
    </citation>
    <scope>NUCLEOTIDE SEQUENCE [LARGE SCALE GENOMIC DNA]</scope>
    <source>
        <strain evidence="3">CCUG 57401</strain>
    </source>
</reference>
<sequence>MATNRKDTNPGHAPGGQAPTSSVPAISDIGENSASGIIEAPQQPKRDKLDPHDFADGGGGGGGEAFSRKKTKR</sequence>
<proteinExistence type="predicted"/>
<gene>
    <name evidence="2" type="ORF">ACFPOE_07530</name>
</gene>